<feature type="transmembrane region" description="Helical" evidence="1">
    <location>
        <begin position="12"/>
        <end position="30"/>
    </location>
</feature>
<keyword evidence="1" id="KW-0812">Transmembrane</keyword>
<reference evidence="3 4" key="1">
    <citation type="submission" date="2019-11" db="EMBL/GenBank/DDBJ databases">
        <title>Whole-genome sequence of the anaerobic purple sulfur bacterium Allochromatium palmeri DSM 15591.</title>
        <authorList>
            <person name="Kyndt J.A."/>
            <person name="Meyer T.E."/>
        </authorList>
    </citation>
    <scope>NUCLEOTIDE SEQUENCE [LARGE SCALE GENOMIC DNA]</scope>
    <source>
        <strain evidence="3 4">DSM 15591</strain>
    </source>
</reference>
<proteinExistence type="predicted"/>
<feature type="domain" description="Type 4 fimbrial biogenesis protein PilX N-terminal" evidence="2">
    <location>
        <begin position="8"/>
        <end position="58"/>
    </location>
</feature>
<sequence length="165" mass="17727">MKNKYSQQGAVLIVSLIMLLLLTIIGVSGMRGVTMQERMAGNLKEQYRSFQSAEAALRLAEQEVEDGAANKLPDNGVNCDASIVDGLADNNFIAVATGTNTNEVVPQYHFRYCGPRPRQYRNADGLTATGDAGARAGIYVNYYTVIGVGRVPGNAETALISTYGM</sequence>
<keyword evidence="1" id="KW-1133">Transmembrane helix</keyword>
<dbReference type="EMBL" id="WNKT01000068">
    <property type="protein sequence ID" value="MTW23046.1"/>
    <property type="molecule type" value="Genomic_DNA"/>
</dbReference>
<accession>A0A6N8EJW7</accession>
<evidence type="ECO:0000256" key="1">
    <source>
        <dbReference type="SAM" id="Phobius"/>
    </source>
</evidence>
<dbReference type="OrthoDB" id="5298746at2"/>
<dbReference type="RefSeq" id="WP_155451593.1">
    <property type="nucleotide sequence ID" value="NZ_WNKT01000068.1"/>
</dbReference>
<evidence type="ECO:0000259" key="2">
    <source>
        <dbReference type="Pfam" id="PF14341"/>
    </source>
</evidence>
<dbReference type="Pfam" id="PF14341">
    <property type="entry name" value="PilX_N"/>
    <property type="match status" value="1"/>
</dbReference>
<dbReference type="Proteomes" id="UP000434044">
    <property type="component" value="Unassembled WGS sequence"/>
</dbReference>
<comment type="caution">
    <text evidence="3">The sequence shown here is derived from an EMBL/GenBank/DDBJ whole genome shotgun (WGS) entry which is preliminary data.</text>
</comment>
<keyword evidence="4" id="KW-1185">Reference proteome</keyword>
<keyword evidence="1" id="KW-0472">Membrane</keyword>
<protein>
    <submittedName>
        <fullName evidence="3">Pilus assembly protein PilX</fullName>
    </submittedName>
</protein>
<evidence type="ECO:0000313" key="3">
    <source>
        <dbReference type="EMBL" id="MTW23046.1"/>
    </source>
</evidence>
<dbReference type="InterPro" id="IPR025746">
    <property type="entry name" value="PilX_N_dom"/>
</dbReference>
<name>A0A6N8EJW7_9GAMM</name>
<gene>
    <name evidence="3" type="ORF">GJ668_18535</name>
</gene>
<dbReference type="AlphaFoldDB" id="A0A6N8EJW7"/>
<evidence type="ECO:0000313" key="4">
    <source>
        <dbReference type="Proteomes" id="UP000434044"/>
    </source>
</evidence>
<organism evidence="3 4">
    <name type="scientific">Allochromatium palmeri</name>
    <dbReference type="NCBI Taxonomy" id="231048"/>
    <lineage>
        <taxon>Bacteria</taxon>
        <taxon>Pseudomonadati</taxon>
        <taxon>Pseudomonadota</taxon>
        <taxon>Gammaproteobacteria</taxon>
        <taxon>Chromatiales</taxon>
        <taxon>Chromatiaceae</taxon>
        <taxon>Allochromatium</taxon>
    </lineage>
</organism>